<reference evidence="3" key="1">
    <citation type="submission" date="2020-07" db="EMBL/GenBank/DDBJ databases">
        <title>Huge and variable diversity of episymbiotic CPR bacteria and DPANN archaea in groundwater ecosystems.</title>
        <authorList>
            <person name="He C.Y."/>
            <person name="Keren R."/>
            <person name="Whittaker M."/>
            <person name="Farag I.F."/>
            <person name="Doudna J."/>
            <person name="Cate J.H.D."/>
            <person name="Banfield J.F."/>
        </authorList>
    </citation>
    <scope>NUCLEOTIDE SEQUENCE</scope>
    <source>
        <strain evidence="3">NC_groundwater_1520_Pr4_B-0.1um_53_5</strain>
    </source>
</reference>
<feature type="domain" description="FlgD/Vpr Ig-like" evidence="2">
    <location>
        <begin position="570"/>
        <end position="634"/>
    </location>
</feature>
<dbReference type="Proteomes" id="UP000736328">
    <property type="component" value="Unassembled WGS sequence"/>
</dbReference>
<evidence type="ECO:0000259" key="2">
    <source>
        <dbReference type="Pfam" id="PF13860"/>
    </source>
</evidence>
<dbReference type="InterPro" id="IPR025965">
    <property type="entry name" value="FlgD/Vpr_Ig-like"/>
</dbReference>
<feature type="signal peptide" evidence="1">
    <location>
        <begin position="1"/>
        <end position="20"/>
    </location>
</feature>
<dbReference type="Pfam" id="PF13860">
    <property type="entry name" value="FlgD_ig"/>
    <property type="match status" value="1"/>
</dbReference>
<keyword evidence="1" id="KW-0732">Signal</keyword>
<proteinExistence type="predicted"/>
<organism evidence="3 4">
    <name type="scientific">candidate division TA06 bacterium</name>
    <dbReference type="NCBI Taxonomy" id="2250710"/>
    <lineage>
        <taxon>Bacteria</taxon>
        <taxon>Bacteria division TA06</taxon>
    </lineage>
</organism>
<evidence type="ECO:0000313" key="4">
    <source>
        <dbReference type="Proteomes" id="UP000736328"/>
    </source>
</evidence>
<sequence length="646" mass="71335">MKRLIVALCLTGLVAGVAEAVKVRGTEIDWATAGTETRKLGRFAGSDDISLVYTDVSVGNQVFSVGTTDGGASWSSRSLISNGEYPCLSVIWTEALPRYDWWTNYTGHWDGGVYLYGARSYAAAPLPGAWAKTQLAADYSSSWYIPGVGTASYSPEFSPPAMMRDSDGRIHLVRKTLGVTHVPGTNGATWDWAIRYAKFDSDWNLLADEVIAEESCGGTDMSAPSVCLDFNFVPHAAWSQGDKVWYSSREGGAWSAPIDLSRDTGPIAGSGFVDFFGDRVHAVWEAILAETGKYEVWRSSKILGYSWSPYYLVSNTSDQDSRWPQIRGTHISWSENLSGTNWEIMLDGANISNNTTQSKYGQMEFWQDATGGHVALAWTDQWSGLPSPVWSHEIQFSKQDFSATAAIVVEAGQEEPSPYNLQRDGYLVLTGSVWYIDYDYDELIYRLPYLKPEMRYKVRLIGRHGGTTEWRQMASIDGTAKRLMKVKAGQAETVEMWVPEDAYATDKEIIISIKKMSGDYANCAGLELYEYEREAETKSGGSQTAGNAECRGQKAEFRMEQNAPNPFSQSTAISYQLTANGHVSLKVYNIAGQLVKTLVNRIQGAGAYSAEWDGKDDGGREASAGVYMYRLTTGEGSLSKRLIMVR</sequence>
<protein>
    <submittedName>
        <fullName evidence="3">T9SS type A sorting domain-containing protein</fullName>
    </submittedName>
</protein>
<dbReference type="AlphaFoldDB" id="A0A933MKS0"/>
<evidence type="ECO:0000256" key="1">
    <source>
        <dbReference type="SAM" id="SignalP"/>
    </source>
</evidence>
<feature type="chain" id="PRO_5037527496" evidence="1">
    <location>
        <begin position="21"/>
        <end position="646"/>
    </location>
</feature>
<accession>A0A933MKS0</accession>
<evidence type="ECO:0000313" key="3">
    <source>
        <dbReference type="EMBL" id="MBI4727278.1"/>
    </source>
</evidence>
<comment type="caution">
    <text evidence="3">The sequence shown here is derived from an EMBL/GenBank/DDBJ whole genome shotgun (WGS) entry which is preliminary data.</text>
</comment>
<dbReference type="InterPro" id="IPR026444">
    <property type="entry name" value="Secre_tail"/>
</dbReference>
<name>A0A933MKS0_UNCT6</name>
<dbReference type="Gene3D" id="2.60.40.4070">
    <property type="match status" value="1"/>
</dbReference>
<dbReference type="EMBL" id="JACQXR010000114">
    <property type="protein sequence ID" value="MBI4727278.1"/>
    <property type="molecule type" value="Genomic_DNA"/>
</dbReference>
<gene>
    <name evidence="3" type="ORF">HY768_08685</name>
</gene>
<dbReference type="NCBIfam" id="TIGR04183">
    <property type="entry name" value="Por_Secre_tail"/>
    <property type="match status" value="1"/>
</dbReference>